<dbReference type="PROSITE" id="PS50011">
    <property type="entry name" value="PROTEIN_KINASE_DOM"/>
    <property type="match status" value="1"/>
</dbReference>
<dbReference type="SUPFAM" id="SSF81606">
    <property type="entry name" value="PP2C-like"/>
    <property type="match status" value="1"/>
</dbReference>
<dbReference type="PROSITE" id="PS50157">
    <property type="entry name" value="ZINC_FINGER_C2H2_2"/>
    <property type="match status" value="1"/>
</dbReference>
<dbReference type="InterPro" id="IPR008271">
    <property type="entry name" value="Ser/Thr_kinase_AS"/>
</dbReference>
<dbReference type="SUPFAM" id="SSF56112">
    <property type="entry name" value="Protein kinase-like (PK-like)"/>
    <property type="match status" value="1"/>
</dbReference>
<proteinExistence type="predicted"/>
<evidence type="ECO:0000256" key="2">
    <source>
        <dbReference type="SAM" id="MobiDB-lite"/>
    </source>
</evidence>
<dbReference type="Pfam" id="PF00069">
    <property type="entry name" value="Pkinase"/>
    <property type="match status" value="1"/>
</dbReference>
<dbReference type="Gene3D" id="3.60.40.10">
    <property type="entry name" value="PPM-type phosphatase domain"/>
    <property type="match status" value="1"/>
</dbReference>
<feature type="compositionally biased region" description="Basic and acidic residues" evidence="2">
    <location>
        <begin position="808"/>
        <end position="817"/>
    </location>
</feature>
<name>W4GZU1_APHAT</name>
<dbReference type="PROSITE" id="PS00108">
    <property type="entry name" value="PROTEIN_KINASE_ST"/>
    <property type="match status" value="1"/>
</dbReference>
<evidence type="ECO:0000256" key="3">
    <source>
        <dbReference type="SAM" id="SignalP"/>
    </source>
</evidence>
<dbReference type="CDD" id="cd00143">
    <property type="entry name" value="PP2Cc"/>
    <property type="match status" value="1"/>
</dbReference>
<dbReference type="PANTHER" id="PTHR47992">
    <property type="entry name" value="PROTEIN PHOSPHATASE"/>
    <property type="match status" value="1"/>
</dbReference>
<keyword evidence="1" id="KW-0479">Metal-binding</keyword>
<sequence>MSRWALVGLACAGVTAAAVHTKAMCIATHHRVLFMQALHLSSGQCRADDETYWSDLNAGTNSLQTYVPPRAHVRPNLASNWAVAIAPGDAIQKYQLIERTAVLGLCGHDAFEHPTSLVVVGDDDAPHATTSSPSYRVPWTQMQLGMDGHDEPLLLEGPSLEYQCSTDHIESIFVNQNYRLRKKFDGGAHGEVWRAIRTSYDDVDDDDDDNNAHEETTSFVLKRMFVELGEATHLSGQREVHFGHQLRGEPHVARFVESFYRDSVVVDANATSLQELWLVFYDEGISLRHYMYSKTKSHMSVLVEPSLFWKRMRLEDDGAGVYKEILRQLLEAVAVLHDQGITHRDIKPSNILISQDDNFIVKLADFGSAVDTFTHEHLYGAKGPSQAEETREYQPPEVLFHGDDVPYDYAAPTSYDLWSVGVVALELLLGSPHVFSISSRARAKVDLHLRDKSEAIRTKSYLLHVLTEFCIFQPPSLARYHADYALVHRSCNFGTFNTTIQARDPLGRGLTDPYGLHLLWQLLQWDPAKRISAREALVHAYFQGPYVCNETGRHFPTEADLVLHQAFLHTKRTLHRSFVLQRHDDLPDEYFCSCGRAFSSVDACNRHLHARRHATPEQSTCRYAAAKLREQLPPPRPVVDSTAFAHGHAMFNGRRRYMEDTIAIESHPAYDLYVVLDGHMGLGAATFVRQHIGATFALLFADIVGRPANSSSNSSTSSTTSKAQQRQRLLEDLALRQTLADVHAAFLAHADDGDFSGTTCTLVVHFRHDRRLVVANVGDSRAVLYTDGMDHTQDNSRRAHGVQLTQDHSPHDPGERRRIESSGGFVSFVGVWRVMGQLAVSRSLGDRHLSQYVSCDPTIYHVALPPSSGFVVVASDGVWESMTSADVGQFVSERLRTDADLYEIAADVVVEAFVRGSSDNLLALIIVFDDSSSED</sequence>
<dbReference type="CDD" id="cd00180">
    <property type="entry name" value="PKc"/>
    <property type="match status" value="1"/>
</dbReference>
<dbReference type="VEuPathDB" id="FungiDB:H257_03711"/>
<dbReference type="GO" id="GO:0004672">
    <property type="term" value="F:protein kinase activity"/>
    <property type="evidence" value="ECO:0007669"/>
    <property type="project" value="InterPro"/>
</dbReference>
<dbReference type="SMART" id="SM00332">
    <property type="entry name" value="PP2Cc"/>
    <property type="match status" value="1"/>
</dbReference>
<keyword evidence="7" id="KW-0418">Kinase</keyword>
<feature type="region of interest" description="Disordered" evidence="2">
    <location>
        <begin position="790"/>
        <end position="817"/>
    </location>
</feature>
<keyword evidence="1" id="KW-0862">Zinc</keyword>
<dbReference type="InterPro" id="IPR015655">
    <property type="entry name" value="PP2C"/>
</dbReference>
<dbReference type="GO" id="GO:0005524">
    <property type="term" value="F:ATP binding"/>
    <property type="evidence" value="ECO:0007669"/>
    <property type="project" value="InterPro"/>
</dbReference>
<accession>W4GZU1</accession>
<dbReference type="Gene3D" id="1.10.510.10">
    <property type="entry name" value="Transferase(Phosphotransferase) domain 1"/>
    <property type="match status" value="1"/>
</dbReference>
<dbReference type="AlphaFoldDB" id="W4GZU1"/>
<evidence type="ECO:0000313" key="7">
    <source>
        <dbReference type="EMBL" id="ETV84534.1"/>
    </source>
</evidence>
<dbReference type="InterPro" id="IPR001932">
    <property type="entry name" value="PPM-type_phosphatase-like_dom"/>
</dbReference>
<dbReference type="STRING" id="112090.W4GZU1"/>
<feature type="domain" description="PPM-type phosphatase" evidence="6">
    <location>
        <begin position="645"/>
        <end position="928"/>
    </location>
</feature>
<evidence type="ECO:0000256" key="1">
    <source>
        <dbReference type="PROSITE-ProRule" id="PRU00042"/>
    </source>
</evidence>
<reference evidence="7" key="1">
    <citation type="submission" date="2013-12" db="EMBL/GenBank/DDBJ databases">
        <title>The Genome Sequence of Aphanomyces astaci APO3.</title>
        <authorList>
            <consortium name="The Broad Institute Genomics Platform"/>
            <person name="Russ C."/>
            <person name="Tyler B."/>
            <person name="van West P."/>
            <person name="Dieguez-Uribeondo J."/>
            <person name="Young S.K."/>
            <person name="Zeng Q."/>
            <person name="Gargeya S."/>
            <person name="Fitzgerald M."/>
            <person name="Abouelleil A."/>
            <person name="Alvarado L."/>
            <person name="Chapman S.B."/>
            <person name="Gainer-Dewar J."/>
            <person name="Goldberg J."/>
            <person name="Griggs A."/>
            <person name="Gujja S."/>
            <person name="Hansen M."/>
            <person name="Howarth C."/>
            <person name="Imamovic A."/>
            <person name="Ireland A."/>
            <person name="Larimer J."/>
            <person name="McCowan C."/>
            <person name="Murphy C."/>
            <person name="Pearson M."/>
            <person name="Poon T.W."/>
            <person name="Priest M."/>
            <person name="Roberts A."/>
            <person name="Saif S."/>
            <person name="Shea T."/>
            <person name="Sykes S."/>
            <person name="Wortman J."/>
            <person name="Nusbaum C."/>
            <person name="Birren B."/>
        </authorList>
    </citation>
    <scope>NUCLEOTIDE SEQUENCE [LARGE SCALE GENOMIC DNA]</scope>
    <source>
        <strain evidence="7">APO3</strain>
    </source>
</reference>
<keyword evidence="3" id="KW-0732">Signal</keyword>
<keyword evidence="7" id="KW-0808">Transferase</keyword>
<keyword evidence="1" id="KW-0863">Zinc-finger</keyword>
<dbReference type="GO" id="GO:0008270">
    <property type="term" value="F:zinc ion binding"/>
    <property type="evidence" value="ECO:0007669"/>
    <property type="project" value="UniProtKB-KW"/>
</dbReference>
<gene>
    <name evidence="7" type="ORF">H257_03711</name>
</gene>
<protein>
    <submittedName>
        <fullName evidence="7">CMGC protein kinase</fullName>
    </submittedName>
</protein>
<dbReference type="GeneID" id="20805707"/>
<dbReference type="OrthoDB" id="10264738at2759"/>
<dbReference type="InterPro" id="IPR000719">
    <property type="entry name" value="Prot_kinase_dom"/>
</dbReference>
<dbReference type="Pfam" id="PF00481">
    <property type="entry name" value="PP2C"/>
    <property type="match status" value="1"/>
</dbReference>
<organism evidence="7">
    <name type="scientific">Aphanomyces astaci</name>
    <name type="common">Crayfish plague agent</name>
    <dbReference type="NCBI Taxonomy" id="112090"/>
    <lineage>
        <taxon>Eukaryota</taxon>
        <taxon>Sar</taxon>
        <taxon>Stramenopiles</taxon>
        <taxon>Oomycota</taxon>
        <taxon>Saprolegniomycetes</taxon>
        <taxon>Saprolegniales</taxon>
        <taxon>Verrucalvaceae</taxon>
        <taxon>Aphanomyces</taxon>
    </lineage>
</organism>
<feature type="signal peptide" evidence="3">
    <location>
        <begin position="1"/>
        <end position="17"/>
    </location>
</feature>
<evidence type="ECO:0000259" key="5">
    <source>
        <dbReference type="PROSITE" id="PS50157"/>
    </source>
</evidence>
<feature type="domain" description="C2H2-type" evidence="5">
    <location>
        <begin position="546"/>
        <end position="574"/>
    </location>
</feature>
<dbReference type="SMART" id="SM00220">
    <property type="entry name" value="S_TKc"/>
    <property type="match status" value="1"/>
</dbReference>
<dbReference type="InterPro" id="IPR011009">
    <property type="entry name" value="Kinase-like_dom_sf"/>
</dbReference>
<dbReference type="InterPro" id="IPR013087">
    <property type="entry name" value="Znf_C2H2_type"/>
</dbReference>
<dbReference type="EMBL" id="KI913119">
    <property type="protein sequence ID" value="ETV84534.1"/>
    <property type="molecule type" value="Genomic_DNA"/>
</dbReference>
<dbReference type="GO" id="GO:0004722">
    <property type="term" value="F:protein serine/threonine phosphatase activity"/>
    <property type="evidence" value="ECO:0007669"/>
    <property type="project" value="InterPro"/>
</dbReference>
<dbReference type="InterPro" id="IPR036457">
    <property type="entry name" value="PPM-type-like_dom_sf"/>
</dbReference>
<dbReference type="PROSITE" id="PS51746">
    <property type="entry name" value="PPM_2"/>
    <property type="match status" value="1"/>
</dbReference>
<evidence type="ECO:0000259" key="6">
    <source>
        <dbReference type="PROSITE" id="PS51746"/>
    </source>
</evidence>
<feature type="domain" description="Protein kinase" evidence="4">
    <location>
        <begin position="178"/>
        <end position="542"/>
    </location>
</feature>
<feature type="chain" id="PRO_5004842888" evidence="3">
    <location>
        <begin position="18"/>
        <end position="935"/>
    </location>
</feature>
<dbReference type="RefSeq" id="XP_009826226.1">
    <property type="nucleotide sequence ID" value="XM_009827924.1"/>
</dbReference>
<evidence type="ECO:0000259" key="4">
    <source>
        <dbReference type="PROSITE" id="PS50011"/>
    </source>
</evidence>